<dbReference type="PROSITE" id="PS51698">
    <property type="entry name" value="U_BOX"/>
    <property type="match status" value="1"/>
</dbReference>
<dbReference type="Pfam" id="PF04564">
    <property type="entry name" value="U-box"/>
    <property type="match status" value="1"/>
</dbReference>
<evidence type="ECO:0000259" key="6">
    <source>
        <dbReference type="PROSITE" id="PS51698"/>
    </source>
</evidence>
<dbReference type="GO" id="GO:0016567">
    <property type="term" value="P:protein ubiquitination"/>
    <property type="evidence" value="ECO:0007669"/>
    <property type="project" value="UniProtKB-UniRule"/>
</dbReference>
<dbReference type="PANTHER" id="PTHR22849">
    <property type="entry name" value="WDSAM1 PROTEIN"/>
    <property type="match status" value="1"/>
</dbReference>
<dbReference type="InterPro" id="IPR003613">
    <property type="entry name" value="Ubox_domain"/>
</dbReference>
<dbReference type="GO" id="GO:0061630">
    <property type="term" value="F:ubiquitin protein ligase activity"/>
    <property type="evidence" value="ECO:0007669"/>
    <property type="project" value="UniProtKB-UniRule"/>
</dbReference>
<evidence type="ECO:0000313" key="8">
    <source>
        <dbReference type="Proteomes" id="UP000652761"/>
    </source>
</evidence>
<dbReference type="CDD" id="cd16664">
    <property type="entry name" value="RING-Ubox_PUB"/>
    <property type="match status" value="1"/>
</dbReference>
<dbReference type="PANTHER" id="PTHR22849:SF132">
    <property type="entry name" value="E3 UBIQUITIN-PROTEIN LIGASE PUB23"/>
    <property type="match status" value="1"/>
</dbReference>
<reference evidence="7" key="1">
    <citation type="submission" date="2017-07" db="EMBL/GenBank/DDBJ databases">
        <title>Taro Niue Genome Assembly and Annotation.</title>
        <authorList>
            <person name="Atibalentja N."/>
            <person name="Keating K."/>
            <person name="Fields C.J."/>
        </authorList>
    </citation>
    <scope>NUCLEOTIDE SEQUENCE</scope>
    <source>
        <strain evidence="7">Niue_2</strain>
        <tissue evidence="7">Leaf</tissue>
    </source>
</reference>
<evidence type="ECO:0000256" key="3">
    <source>
        <dbReference type="ARBA" id="ARBA00022679"/>
    </source>
</evidence>
<organism evidence="7 8">
    <name type="scientific">Colocasia esculenta</name>
    <name type="common">Wild taro</name>
    <name type="synonym">Arum esculentum</name>
    <dbReference type="NCBI Taxonomy" id="4460"/>
    <lineage>
        <taxon>Eukaryota</taxon>
        <taxon>Viridiplantae</taxon>
        <taxon>Streptophyta</taxon>
        <taxon>Embryophyta</taxon>
        <taxon>Tracheophyta</taxon>
        <taxon>Spermatophyta</taxon>
        <taxon>Magnoliopsida</taxon>
        <taxon>Liliopsida</taxon>
        <taxon>Araceae</taxon>
        <taxon>Aroideae</taxon>
        <taxon>Colocasieae</taxon>
        <taxon>Colocasia</taxon>
    </lineage>
</organism>
<dbReference type="InterPro" id="IPR045210">
    <property type="entry name" value="RING-Ubox_PUB"/>
</dbReference>
<proteinExistence type="predicted"/>
<dbReference type="EMBL" id="NMUH01002403">
    <property type="protein sequence ID" value="MQL99754.1"/>
    <property type="molecule type" value="Genomic_DNA"/>
</dbReference>
<comment type="pathway">
    <text evidence="2 5">Protein modification; protein ubiquitination.</text>
</comment>
<evidence type="ECO:0000256" key="5">
    <source>
        <dbReference type="RuleBase" id="RU369093"/>
    </source>
</evidence>
<dbReference type="InterPro" id="IPR045185">
    <property type="entry name" value="PUB22/23/24-like"/>
</dbReference>
<dbReference type="AlphaFoldDB" id="A0A843W414"/>
<dbReference type="Pfam" id="PF25598">
    <property type="entry name" value="ARM_PUB"/>
    <property type="match status" value="1"/>
</dbReference>
<evidence type="ECO:0000313" key="7">
    <source>
        <dbReference type="EMBL" id="MQL99754.1"/>
    </source>
</evidence>
<sequence length="428" mass="46204">MAPLSATQGQGVEVPPYFLCPISLQIMRDPVILATGITYDRDSIEKWVYSGAGEKGAAAATCPVSKQPLPHDAEMTPNHTLRRLIQAWCVANASHGVERFPTPRQPVNKAQIAQLLEDARAVPGARLASLRKLRHIVGESERNRRSAEAAGAPEFLISVVWDGPEACAGDEAFSSGGGGSACEEALCVLHALKVSPEAFSELVGRHANLFEPLTAVLRRSNCQSRAYAIFLLRSVVEAVAPARLLSLEEELFQELVRVIRDQVSDKATKAALRILARLCLWGRNRTKATKAGGVPVLVELLLDDPEQRVCEMALVILDQLCGCAEGRAELVGHAAGLAVVSKKVLRVSPLATERAVRVLYAVARSSAAPALLQEMLQVGVVSKLCLLLQTDCGGKAKEKAQEVLRLHSRAWKNSPCIPPKLLASFPRH</sequence>
<evidence type="ECO:0000256" key="1">
    <source>
        <dbReference type="ARBA" id="ARBA00000900"/>
    </source>
</evidence>
<comment type="caution">
    <text evidence="7">The sequence shown here is derived from an EMBL/GenBank/DDBJ whole genome shotgun (WGS) entry which is preliminary data.</text>
</comment>
<name>A0A843W414_COLES</name>
<dbReference type="InterPro" id="IPR058678">
    <property type="entry name" value="ARM_PUB"/>
</dbReference>
<protein>
    <recommendedName>
        <fullName evidence="5 6">U-box domain-containing protein</fullName>
        <ecNumber evidence="5">2.3.2.27</ecNumber>
    </recommendedName>
    <alternativeName>
        <fullName evidence="5">RING-type E3 ubiquitin transferase PUB</fullName>
    </alternativeName>
</protein>
<gene>
    <name evidence="7" type="ORF">Taro_032481</name>
</gene>
<dbReference type="Proteomes" id="UP000652761">
    <property type="component" value="Unassembled WGS sequence"/>
</dbReference>
<comment type="catalytic activity">
    <reaction evidence="1 5">
        <text>S-ubiquitinyl-[E2 ubiquitin-conjugating enzyme]-L-cysteine + [acceptor protein]-L-lysine = [E2 ubiquitin-conjugating enzyme]-L-cysteine + N(6)-ubiquitinyl-[acceptor protein]-L-lysine.</text>
        <dbReference type="EC" id="2.3.2.27"/>
    </reaction>
</comment>
<dbReference type="SUPFAM" id="SSF48371">
    <property type="entry name" value="ARM repeat"/>
    <property type="match status" value="1"/>
</dbReference>
<keyword evidence="3 5" id="KW-0808">Transferase</keyword>
<evidence type="ECO:0000256" key="2">
    <source>
        <dbReference type="ARBA" id="ARBA00004906"/>
    </source>
</evidence>
<dbReference type="SUPFAM" id="SSF57850">
    <property type="entry name" value="RING/U-box"/>
    <property type="match status" value="1"/>
</dbReference>
<evidence type="ECO:0000256" key="4">
    <source>
        <dbReference type="ARBA" id="ARBA00022786"/>
    </source>
</evidence>
<keyword evidence="4 5" id="KW-0833">Ubl conjugation pathway</keyword>
<accession>A0A843W414</accession>
<feature type="domain" description="U-box" evidence="6">
    <location>
        <begin position="13"/>
        <end position="95"/>
    </location>
</feature>
<keyword evidence="8" id="KW-1185">Reference proteome</keyword>
<dbReference type="Gene3D" id="1.25.10.10">
    <property type="entry name" value="Leucine-rich Repeat Variant"/>
    <property type="match status" value="1"/>
</dbReference>
<dbReference type="UniPathway" id="UPA00143"/>
<dbReference type="SMART" id="SM00504">
    <property type="entry name" value="Ubox"/>
    <property type="match status" value="1"/>
</dbReference>
<dbReference type="EC" id="2.3.2.27" evidence="5"/>
<dbReference type="Gene3D" id="3.30.40.10">
    <property type="entry name" value="Zinc/RING finger domain, C3HC4 (zinc finger)"/>
    <property type="match status" value="1"/>
</dbReference>
<comment type="function">
    <text evidence="5">Functions as an E3 ubiquitin ligase.</text>
</comment>
<dbReference type="InterPro" id="IPR013083">
    <property type="entry name" value="Znf_RING/FYVE/PHD"/>
</dbReference>
<dbReference type="OrthoDB" id="10064100at2759"/>
<dbReference type="InterPro" id="IPR016024">
    <property type="entry name" value="ARM-type_fold"/>
</dbReference>
<dbReference type="InterPro" id="IPR011989">
    <property type="entry name" value="ARM-like"/>
</dbReference>